<sequence>MRSTRAVAGYRIEAADGRIGEVSGFLFDDDAWAIRYLTFDTRKWWPGGKTVLLATQWIDDIDWTNSTISTTLTCDAIRHSPAYDDSVVLNRGDETMLHDYYRKNGYWIAAPKE</sequence>
<dbReference type="SUPFAM" id="SSF50346">
    <property type="entry name" value="PRC-barrel domain"/>
    <property type="match status" value="1"/>
</dbReference>
<name>A0A226X4E3_CABSO</name>
<accession>A0A226X4E3</accession>
<dbReference type="AlphaFoldDB" id="A0A226X4E3"/>
<gene>
    <name evidence="1" type="ORF">BSU04_14685</name>
</gene>
<dbReference type="Gene3D" id="3.90.50.10">
    <property type="entry name" value="Photosynthetic Reaction Center, subunit H, domain 2"/>
    <property type="match status" value="1"/>
</dbReference>
<comment type="caution">
    <text evidence="1">The sequence shown here is derived from an EMBL/GenBank/DDBJ whole genome shotgun (WGS) entry which is preliminary data.</text>
</comment>
<evidence type="ECO:0008006" key="3">
    <source>
        <dbReference type="Google" id="ProtNLM"/>
    </source>
</evidence>
<evidence type="ECO:0000313" key="1">
    <source>
        <dbReference type="EMBL" id="OXC77870.1"/>
    </source>
</evidence>
<protein>
    <recommendedName>
        <fullName evidence="3">PRC-barrel domain-containing protein</fullName>
    </recommendedName>
</protein>
<dbReference type="InterPro" id="IPR014747">
    <property type="entry name" value="Bac_photo_RC_H_C"/>
</dbReference>
<reference evidence="2" key="1">
    <citation type="submission" date="2017-01" db="EMBL/GenBank/DDBJ databases">
        <title>Genome Analysis of Deinococcus marmoris KOPRI26562.</title>
        <authorList>
            <person name="Kim J.H."/>
            <person name="Oh H.-M."/>
        </authorList>
    </citation>
    <scope>NUCLEOTIDE SEQUENCE [LARGE SCALE GENOMIC DNA]</scope>
    <source>
        <strain evidence="2">PAMC 26633</strain>
    </source>
</reference>
<dbReference type="EMBL" id="MTHB01000092">
    <property type="protein sequence ID" value="OXC77870.1"/>
    <property type="molecule type" value="Genomic_DNA"/>
</dbReference>
<dbReference type="InterPro" id="IPR011033">
    <property type="entry name" value="PRC_barrel-like_sf"/>
</dbReference>
<dbReference type="GO" id="GO:0030077">
    <property type="term" value="C:plasma membrane light-harvesting complex"/>
    <property type="evidence" value="ECO:0007669"/>
    <property type="project" value="InterPro"/>
</dbReference>
<proteinExistence type="predicted"/>
<evidence type="ECO:0000313" key="2">
    <source>
        <dbReference type="Proteomes" id="UP000214720"/>
    </source>
</evidence>
<organism evidence="1 2">
    <name type="scientific">Caballeronia sordidicola</name>
    <name type="common">Burkholderia sordidicola</name>
    <dbReference type="NCBI Taxonomy" id="196367"/>
    <lineage>
        <taxon>Bacteria</taxon>
        <taxon>Pseudomonadati</taxon>
        <taxon>Pseudomonadota</taxon>
        <taxon>Betaproteobacteria</taxon>
        <taxon>Burkholderiales</taxon>
        <taxon>Burkholderiaceae</taxon>
        <taxon>Caballeronia</taxon>
    </lineage>
</organism>
<dbReference type="GO" id="GO:0019684">
    <property type="term" value="P:photosynthesis, light reaction"/>
    <property type="evidence" value="ECO:0007669"/>
    <property type="project" value="InterPro"/>
</dbReference>
<dbReference type="Proteomes" id="UP000214720">
    <property type="component" value="Unassembled WGS sequence"/>
</dbReference>